<feature type="coiled-coil region" evidence="1">
    <location>
        <begin position="589"/>
        <end position="736"/>
    </location>
</feature>
<feature type="region of interest" description="Disordered" evidence="2">
    <location>
        <begin position="498"/>
        <end position="586"/>
    </location>
</feature>
<feature type="domain" description="GBD/FH3" evidence="3">
    <location>
        <begin position="1"/>
        <end position="311"/>
    </location>
</feature>
<dbReference type="SMART" id="SM01139">
    <property type="entry name" value="Drf_FH3"/>
    <property type="match status" value="1"/>
</dbReference>
<feature type="compositionally biased region" description="Polar residues" evidence="2">
    <location>
        <begin position="506"/>
        <end position="517"/>
    </location>
</feature>
<dbReference type="SUPFAM" id="SSF48371">
    <property type="entry name" value="ARM repeat"/>
    <property type="match status" value="1"/>
</dbReference>
<keyword evidence="1" id="KW-0175">Coiled coil</keyword>
<dbReference type="GO" id="GO:0003779">
    <property type="term" value="F:actin binding"/>
    <property type="evidence" value="ECO:0007669"/>
    <property type="project" value="InterPro"/>
</dbReference>
<dbReference type="InterPro" id="IPR011989">
    <property type="entry name" value="ARM-like"/>
</dbReference>
<feature type="compositionally biased region" description="Pro residues" evidence="2">
    <location>
        <begin position="520"/>
        <end position="532"/>
    </location>
</feature>
<dbReference type="InterPro" id="IPR016024">
    <property type="entry name" value="ARM-type_fold"/>
</dbReference>
<evidence type="ECO:0000259" key="3">
    <source>
        <dbReference type="PROSITE" id="PS51232"/>
    </source>
</evidence>
<name>A0A6B2KY58_9EUKA</name>
<dbReference type="EMBL" id="GIBP01000687">
    <property type="protein sequence ID" value="NDV29656.1"/>
    <property type="molecule type" value="Transcribed_RNA"/>
</dbReference>
<organism evidence="4">
    <name type="scientific">Arcella intermedia</name>
    <dbReference type="NCBI Taxonomy" id="1963864"/>
    <lineage>
        <taxon>Eukaryota</taxon>
        <taxon>Amoebozoa</taxon>
        <taxon>Tubulinea</taxon>
        <taxon>Elardia</taxon>
        <taxon>Arcellinida</taxon>
        <taxon>Sphaerothecina</taxon>
        <taxon>Arcellidae</taxon>
        <taxon>Arcella</taxon>
    </lineage>
</organism>
<feature type="coiled-coil region" evidence="1">
    <location>
        <begin position="344"/>
        <end position="431"/>
    </location>
</feature>
<proteinExistence type="predicted"/>
<evidence type="ECO:0000256" key="1">
    <source>
        <dbReference type="SAM" id="Coils"/>
    </source>
</evidence>
<protein>
    <recommendedName>
        <fullName evidence="3">GBD/FH3 domain-containing protein</fullName>
    </recommendedName>
</protein>
<dbReference type="Gene3D" id="1.25.10.10">
    <property type="entry name" value="Leucine-rich Repeat Variant"/>
    <property type="match status" value="1"/>
</dbReference>
<dbReference type="Gene3D" id="1.10.238.150">
    <property type="entry name" value="Formin, FH3 diaphanous domain"/>
    <property type="match status" value="1"/>
</dbReference>
<dbReference type="InterPro" id="IPR010472">
    <property type="entry name" value="FH3_dom"/>
</dbReference>
<dbReference type="InterPro" id="IPR014768">
    <property type="entry name" value="GBD/FH3_dom"/>
</dbReference>
<dbReference type="Pfam" id="PF06367">
    <property type="entry name" value="Drf_FH3"/>
    <property type="match status" value="1"/>
</dbReference>
<dbReference type="AlphaFoldDB" id="A0A6B2KY58"/>
<reference evidence="4" key="1">
    <citation type="journal article" date="2020" name="J. Eukaryot. Microbiol.">
        <title>De novo Sequencing, Assembly and Annotation of the Transcriptome for the Free-Living Testate Amoeba Arcella intermedia.</title>
        <authorList>
            <person name="Ribeiro G.M."/>
            <person name="Porfirio-Sousa A.L."/>
            <person name="Maurer-Alcala X.X."/>
            <person name="Katz L.A."/>
            <person name="Lahr D.J.G."/>
        </authorList>
    </citation>
    <scope>NUCLEOTIDE SEQUENCE</scope>
</reference>
<evidence type="ECO:0000313" key="4">
    <source>
        <dbReference type="EMBL" id="NDV29656.1"/>
    </source>
</evidence>
<dbReference type="PROSITE" id="PS51232">
    <property type="entry name" value="GBD_FH3"/>
    <property type="match status" value="1"/>
</dbReference>
<feature type="compositionally biased region" description="Polar residues" evidence="2">
    <location>
        <begin position="576"/>
        <end position="586"/>
    </location>
</feature>
<evidence type="ECO:0000256" key="2">
    <source>
        <dbReference type="SAM" id="MobiDB-lite"/>
    </source>
</evidence>
<accession>A0A6B2KY58</accession>
<feature type="compositionally biased region" description="Polar residues" evidence="2">
    <location>
        <begin position="538"/>
        <end position="558"/>
    </location>
</feature>
<sequence>MTIEKAVELGIPPLVFLNELQDLLTEEPEAPKKFLEVDGYQKLLSHLLSSDILVSKKILEILSDALQEKDTFVNLIIDSPETLTKITHLLIKHPNNNQIGILVYQFLCSLAEIPQSLGIDLDIQATLLCAINYYKSKSTEKRRFENMVENLRSGLVGKNLEEYEDTDNIYLPIIKLINSLIDDNELLEERIKLRNEFLLLGLDKIVDNLLGIDKIKESMLSDHLKAFKMSRESDNNKKLSSEMKVTMEQSESVQLLNEIMQHSQNSHIQNLLVNILQSLTKIPVHDKTGLPKWLLLDKIISDLCNQKNTITELINEGKINLEKGIEMEKLFLSSINEDKLTEELNTLKESYDLLVLSNEDLENRVMKKKEKIALIKAEHEEDIEEQRQQILEVDNYLEEYDQILEEYETNLLKTEEELQKTKNLLELKTIELTKYTEHFNGEVPRSKSFNETAKDEVTGIPKWKLQQQAMEKEIQERRERERAAKMLKVNTIRKRIKEMGHDAVDESNTIKGTPNSQLPIPAPDLPLPPPKPIGNLSRLKTNQTSSSPRTPTQKSLNISKLEEPKSPTHLSPHPQNPSFSPRTTTNPKEEELLLKLEKAKAKKKKFASQITKLEQEIGQQRMQILLLEKEKEARQRDEKRIQIKMQRVEEEKETVQRQRQTLQEDMKKLATQRDRITLDLKKEKQQVIKLKQELDTIRATYEEEKNVYLKDQEKLRKELEDKLEQITIERDLFETELMQEYMEEKDAAEKNQN</sequence>